<dbReference type="InterPro" id="IPR002048">
    <property type="entry name" value="EF_hand_dom"/>
</dbReference>
<dbReference type="InterPro" id="IPR032675">
    <property type="entry name" value="LRR_dom_sf"/>
</dbReference>
<dbReference type="SUPFAM" id="SSF52047">
    <property type="entry name" value="RNI-like"/>
    <property type="match status" value="1"/>
</dbReference>
<organism evidence="4">
    <name type="scientific">Cladocopium goreaui</name>
    <dbReference type="NCBI Taxonomy" id="2562237"/>
    <lineage>
        <taxon>Eukaryota</taxon>
        <taxon>Sar</taxon>
        <taxon>Alveolata</taxon>
        <taxon>Dinophyceae</taxon>
        <taxon>Suessiales</taxon>
        <taxon>Symbiodiniaceae</taxon>
        <taxon>Cladocopium</taxon>
    </lineage>
</organism>
<evidence type="ECO:0000256" key="1">
    <source>
        <dbReference type="ARBA" id="ARBA00022737"/>
    </source>
</evidence>
<feature type="domain" description="EF-hand" evidence="3">
    <location>
        <begin position="1284"/>
        <end position="1314"/>
    </location>
</feature>
<dbReference type="SMART" id="SM00054">
    <property type="entry name" value="EFh"/>
    <property type="match status" value="4"/>
</dbReference>
<dbReference type="OrthoDB" id="436708at2759"/>
<evidence type="ECO:0000313" key="4">
    <source>
        <dbReference type="EMBL" id="CAI3992250.1"/>
    </source>
</evidence>
<feature type="region of interest" description="Disordered" evidence="2">
    <location>
        <begin position="167"/>
        <end position="220"/>
    </location>
</feature>
<dbReference type="Gene3D" id="1.10.238.10">
    <property type="entry name" value="EF-hand"/>
    <property type="match status" value="2"/>
</dbReference>
<dbReference type="EMBL" id="CAMXCT010001689">
    <property type="protein sequence ID" value="CAI3992250.1"/>
    <property type="molecule type" value="Genomic_DNA"/>
</dbReference>
<evidence type="ECO:0000256" key="2">
    <source>
        <dbReference type="SAM" id="MobiDB-lite"/>
    </source>
</evidence>
<accession>A0A9P1CIL2</accession>
<dbReference type="InterPro" id="IPR052201">
    <property type="entry name" value="LRR-containing_regulator"/>
</dbReference>
<dbReference type="Pfam" id="PF13516">
    <property type="entry name" value="LRR_6"/>
    <property type="match status" value="2"/>
</dbReference>
<evidence type="ECO:0000313" key="6">
    <source>
        <dbReference type="Proteomes" id="UP001152797"/>
    </source>
</evidence>
<name>A0A9P1CIL2_9DINO</name>
<dbReference type="PROSITE" id="PS50222">
    <property type="entry name" value="EF_HAND_2"/>
    <property type="match status" value="2"/>
</dbReference>
<dbReference type="Pfam" id="PF13202">
    <property type="entry name" value="EF-hand_5"/>
    <property type="match status" value="1"/>
</dbReference>
<reference evidence="5" key="2">
    <citation type="submission" date="2024-04" db="EMBL/GenBank/DDBJ databases">
        <authorList>
            <person name="Chen Y."/>
            <person name="Shah S."/>
            <person name="Dougan E. K."/>
            <person name="Thang M."/>
            <person name="Chan C."/>
        </authorList>
    </citation>
    <scope>NUCLEOTIDE SEQUENCE [LARGE SCALE GENOMIC DNA]</scope>
</reference>
<dbReference type="Gene3D" id="3.80.10.10">
    <property type="entry name" value="Ribonuclease Inhibitor"/>
    <property type="match status" value="2"/>
</dbReference>
<feature type="domain" description="EF-hand" evidence="3">
    <location>
        <begin position="1156"/>
        <end position="1193"/>
    </location>
</feature>
<evidence type="ECO:0000259" key="3">
    <source>
        <dbReference type="PROSITE" id="PS50222"/>
    </source>
</evidence>
<keyword evidence="1" id="KW-0677">Repeat</keyword>
<gene>
    <name evidence="4" type="ORF">C1SCF055_LOCUS19093</name>
</gene>
<reference evidence="4" key="1">
    <citation type="submission" date="2022-10" db="EMBL/GenBank/DDBJ databases">
        <authorList>
            <person name="Chen Y."/>
            <person name="Dougan E. K."/>
            <person name="Chan C."/>
            <person name="Rhodes N."/>
            <person name="Thang M."/>
        </authorList>
    </citation>
    <scope>NUCLEOTIDE SEQUENCE</scope>
</reference>
<dbReference type="PANTHER" id="PTHR24111">
    <property type="entry name" value="LEUCINE-RICH REPEAT-CONTAINING PROTEIN 34"/>
    <property type="match status" value="1"/>
</dbReference>
<keyword evidence="6" id="KW-1185">Reference proteome</keyword>
<protein>
    <recommendedName>
        <fullName evidence="3">EF-hand domain-containing protein</fullName>
    </recommendedName>
</protein>
<dbReference type="PANTHER" id="PTHR24111:SF0">
    <property type="entry name" value="LEUCINE-RICH REPEAT-CONTAINING PROTEIN"/>
    <property type="match status" value="1"/>
</dbReference>
<dbReference type="SUPFAM" id="SSF47473">
    <property type="entry name" value="EF-hand"/>
    <property type="match status" value="1"/>
</dbReference>
<dbReference type="GO" id="GO:0005509">
    <property type="term" value="F:calcium ion binding"/>
    <property type="evidence" value="ECO:0007669"/>
    <property type="project" value="InterPro"/>
</dbReference>
<comment type="caution">
    <text evidence="4">The sequence shown here is derived from an EMBL/GenBank/DDBJ whole genome shotgun (WGS) entry which is preliminary data.</text>
</comment>
<dbReference type="InterPro" id="IPR001611">
    <property type="entry name" value="Leu-rich_rpt"/>
</dbReference>
<proteinExistence type="predicted"/>
<evidence type="ECO:0000313" key="5">
    <source>
        <dbReference type="EMBL" id="CAL1145625.1"/>
    </source>
</evidence>
<dbReference type="InterPro" id="IPR011992">
    <property type="entry name" value="EF-hand-dom_pair"/>
</dbReference>
<dbReference type="Proteomes" id="UP001152797">
    <property type="component" value="Unassembled WGS sequence"/>
</dbReference>
<dbReference type="EMBL" id="CAMXCT030001689">
    <property type="protein sequence ID" value="CAL4779562.1"/>
    <property type="molecule type" value="Genomic_DNA"/>
</dbReference>
<feature type="compositionally biased region" description="Basic and acidic residues" evidence="2">
    <location>
        <begin position="195"/>
        <end position="220"/>
    </location>
</feature>
<dbReference type="EMBL" id="CAMXCT020001689">
    <property type="protein sequence ID" value="CAL1145625.1"/>
    <property type="molecule type" value="Genomic_DNA"/>
</dbReference>
<sequence>MWKPVQTEEVNPEAEGEGPLYPIPILQPDVQGQLATAEERLFDKLLPLALKTQAKWMPRGTRRGRFKALLHKIISARQRLRCLRSVLNTLLGPRERDVTSQLNAIAATKKLRREQVKRFFMNYRPAQVSSQLPVGQVMEDMAYKHCKPLLETQCRFWPAAETAAGNRANDELRSSAALPEPGERQRSGRSWIGRGARERKTQRWQMADKLRSGKTSREGHWDVRSASGLQHFQPSSSSRSVKNSTIRKVELGGMGSKSTSLPSLHSKYGGLGKSLVEVDEDVEDFPFEATAESRVGPAMATTFTEVWKPAPPAQKSAGPTSRYMTACERGGILPTPLDFITGGSSTLDAANWALADCDIIPVATMFRSVPEVKEVDLSQNTLLTDKSLVPLLQKMKRNPACATLTRLSLRQCVRLREKAIQEIINLVESSSGLSNLKILDVSGIPFPVRLQLDFCLALGEHSNLENLHLADVGLGSNPVAKQCLEALFRCNTLLALDLSWNAFGDEVFGAIGAYVSQPHVHLRSLSLSNCSSAGTEGTDQDRQSEQAKPFKPVNLMLECLSKAKSLTYLDISINRLDLTGALILEDALSRHRSLTELDVSRNPFGSLGAHSLMRMYAVSRLERLHCIESFDVGNARGEAFQVSNPEGVYALNLSLPYHRSILRMLLKYCKRLSLSPKQAFTDCSSNLPSFSEDEDGIFQVPSSGRMSFTFSSTRSLGPEMYQEPDRIPQALTERLEMTKIPLRMDKAVLMVPIFESLQDKLPLIDALAQNFLLDYSHIELLCNLGKAMMVQTILLRLLHTTYSCQLGRYMCNLLASTKAQYYQVRQRAMLSLTLTPSNPSMHYSLLMGEACDFFIVEGLRVLDRWETNTAARLGYMDISQRGNQSQVRNELFEGRRPSCRSICDWKLPLYGKLEFDFVGGPRPPAGVEPMQEDLFQKFFQDLMHSRCGPWQQLQALRTLAPYFYLTSSQLRELLGAIWDSEARIQLFHIFYYRLADIWNVKVCRARFSSAEFDVLMERLGPTKFFPYIQPEQAMIELDFSVHDHKLALTVLMALYQKEGAFLAEPRYIREDGTQDELVTGVPRAWARYSDLPRAGNFRAKYLVAPEKRNLKTRMEFLSTVGRWKTPALKQEDVEWWSILSDVSLDIIRFIELLDAKYVGDLKQAFRDIDGDGSGNGGISLHEFEEYCDRLEDSRFAKNRRERFRAIFRHLDATQEGNVSLQEWAYLETVKAELDRQTNELYSFILWHFGGLEKAWKTWEKNLDGVLSQDEWSEGLEQAGYFGACAELFSIIDQKGDGVITHAEFSRIRTGHAAEAFGRLSAVKLSEFPLIKGR</sequence>